<organism evidence="2 3">
    <name type="scientific">Mucilaginibacter polytrichastri</name>
    <dbReference type="NCBI Taxonomy" id="1302689"/>
    <lineage>
        <taxon>Bacteria</taxon>
        <taxon>Pseudomonadati</taxon>
        <taxon>Bacteroidota</taxon>
        <taxon>Sphingobacteriia</taxon>
        <taxon>Sphingobacteriales</taxon>
        <taxon>Sphingobacteriaceae</taxon>
        <taxon>Mucilaginibacter</taxon>
    </lineage>
</organism>
<accession>A0A1Q5ZXG6</accession>
<dbReference type="AlphaFoldDB" id="A0A1Q5ZXG6"/>
<feature type="domain" description="FAS1" evidence="1">
    <location>
        <begin position="54"/>
        <end position="199"/>
    </location>
</feature>
<dbReference type="Proteomes" id="UP000186720">
    <property type="component" value="Unassembled WGS sequence"/>
</dbReference>
<keyword evidence="3" id="KW-1185">Reference proteome</keyword>
<dbReference type="STRING" id="1302689.RG47T_1921"/>
<evidence type="ECO:0000313" key="3">
    <source>
        <dbReference type="Proteomes" id="UP000186720"/>
    </source>
</evidence>
<gene>
    <name evidence="2" type="ORF">RG47T_1921</name>
</gene>
<dbReference type="SMART" id="SM00554">
    <property type="entry name" value="FAS1"/>
    <property type="match status" value="1"/>
</dbReference>
<protein>
    <recommendedName>
        <fullName evidence="1">FAS1 domain-containing protein</fullName>
    </recommendedName>
</protein>
<dbReference type="InterPro" id="IPR000782">
    <property type="entry name" value="FAS1_domain"/>
</dbReference>
<dbReference type="InterPro" id="IPR036378">
    <property type="entry name" value="FAS1_dom_sf"/>
</dbReference>
<reference evidence="2 3" key="1">
    <citation type="submission" date="2016-11" db="EMBL/GenBank/DDBJ databases">
        <title>Whole Genome Sequencing of Mucilaginibacter polytrichastri RG4-7(T) isolated from the moss sample.</title>
        <authorList>
            <person name="Li Y."/>
        </authorList>
    </citation>
    <scope>NUCLEOTIDE SEQUENCE [LARGE SCALE GENOMIC DNA]</scope>
    <source>
        <strain evidence="2 3">RG4-7</strain>
    </source>
</reference>
<dbReference type="OrthoDB" id="9800666at2"/>
<dbReference type="InterPro" id="IPR050904">
    <property type="entry name" value="Adhesion/Biosynth-related"/>
</dbReference>
<dbReference type="SUPFAM" id="SSF82153">
    <property type="entry name" value="FAS1 domain"/>
    <property type="match status" value="1"/>
</dbReference>
<dbReference type="GO" id="GO:0005615">
    <property type="term" value="C:extracellular space"/>
    <property type="evidence" value="ECO:0007669"/>
    <property type="project" value="TreeGrafter"/>
</dbReference>
<dbReference type="PROSITE" id="PS50213">
    <property type="entry name" value="FAS1"/>
    <property type="match status" value="1"/>
</dbReference>
<proteinExistence type="predicted"/>
<dbReference type="RefSeq" id="WP_083627349.1">
    <property type="nucleotide sequence ID" value="NZ_FPAM01000004.1"/>
</dbReference>
<evidence type="ECO:0000313" key="2">
    <source>
        <dbReference type="EMBL" id="OKS86465.1"/>
    </source>
</evidence>
<dbReference type="PANTHER" id="PTHR10900:SF77">
    <property type="entry name" value="FI19380P1"/>
    <property type="match status" value="1"/>
</dbReference>
<comment type="caution">
    <text evidence="2">The sequence shown here is derived from an EMBL/GenBank/DDBJ whole genome shotgun (WGS) entry which is preliminary data.</text>
</comment>
<dbReference type="Gene3D" id="2.30.180.10">
    <property type="entry name" value="FAS1 domain"/>
    <property type="match status" value="1"/>
</dbReference>
<dbReference type="Pfam" id="PF02469">
    <property type="entry name" value="Fasciclin"/>
    <property type="match status" value="1"/>
</dbReference>
<evidence type="ECO:0000259" key="1">
    <source>
        <dbReference type="PROSITE" id="PS50213"/>
    </source>
</evidence>
<sequence>MYKVLLFTLLFGIGLTAYGQKVAMSTATVTDSVRAKINKSKKVKTVEGVDMFAAKDIIQNLTNVPDFKVLLTAIRAAGLTGTLKSKGPLTFFAPTNAAFDKLPKGKMDTLLKHSHNLDLCNIVACHAVYGRMTKRSISRKIRSGKGTAVITTLAGCTIKATFDENDNIILIDENGNKSMIGTDDVEQSNGLIHVINGVLIPKVRAI</sequence>
<dbReference type="PANTHER" id="PTHR10900">
    <property type="entry name" value="PERIOSTIN-RELATED"/>
    <property type="match status" value="1"/>
</dbReference>
<dbReference type="FunFam" id="2.30.180.10:FF:000032">
    <property type="entry name" value="Fasciclin domain-containing protein, putative"/>
    <property type="match status" value="1"/>
</dbReference>
<dbReference type="EMBL" id="MPPL01000001">
    <property type="protein sequence ID" value="OKS86465.1"/>
    <property type="molecule type" value="Genomic_DNA"/>
</dbReference>
<name>A0A1Q5ZXG6_9SPHI</name>